<feature type="transmembrane region" description="Helical" evidence="1">
    <location>
        <begin position="6"/>
        <end position="23"/>
    </location>
</feature>
<proteinExistence type="predicted"/>
<keyword evidence="1" id="KW-1133">Transmembrane helix</keyword>
<evidence type="ECO:0000256" key="1">
    <source>
        <dbReference type="SAM" id="Phobius"/>
    </source>
</evidence>
<dbReference type="InParanoid" id="E4X1D5"/>
<organism evidence="2">
    <name type="scientific">Oikopleura dioica</name>
    <name type="common">Tunicate</name>
    <dbReference type="NCBI Taxonomy" id="34765"/>
    <lineage>
        <taxon>Eukaryota</taxon>
        <taxon>Metazoa</taxon>
        <taxon>Chordata</taxon>
        <taxon>Tunicata</taxon>
        <taxon>Appendicularia</taxon>
        <taxon>Copelata</taxon>
        <taxon>Oikopleuridae</taxon>
        <taxon>Oikopleura</taxon>
    </lineage>
</organism>
<accession>E4X1D5</accession>
<sequence>MAKYLVIGSIFWITVMVLANFLTSHLHRFKPGHGSFCLKGFKKCYKNDNYGWCADQLHQCFYENFNNKTFFFQDEPRLITPNFEPYLKLEVFSETEQKANEQQCHYLASIEAKMCDTLCDNDISKIYDCLGVCMALGAKTKSEYCPFDLNCPDGCPCPNYDCELGIGNSAGLFALEKYQNYTSSHSFIIAGVNNDTVIPAQKFKLETEDSLTRNMCSIFFGSMHYIFESNTNFEYTEDGFKITNALKIFVVDEVFGVVKQFVIDVKDNFSFTLMSTCGKGFFVELEGVKHDCIYLCTPITDQGLVCEH</sequence>
<keyword evidence="1" id="KW-0472">Membrane</keyword>
<name>E4X1D5_OIKDI</name>
<reference evidence="2" key="1">
    <citation type="journal article" date="2010" name="Science">
        <title>Plasticity of animal genome architecture unmasked by rapid evolution of a pelagic tunicate.</title>
        <authorList>
            <person name="Denoeud F."/>
            <person name="Henriet S."/>
            <person name="Mungpakdee S."/>
            <person name="Aury J.M."/>
            <person name="Da Silva C."/>
            <person name="Brinkmann H."/>
            <person name="Mikhaleva J."/>
            <person name="Olsen L.C."/>
            <person name="Jubin C."/>
            <person name="Canestro C."/>
            <person name="Bouquet J.M."/>
            <person name="Danks G."/>
            <person name="Poulain J."/>
            <person name="Campsteijn C."/>
            <person name="Adamski M."/>
            <person name="Cross I."/>
            <person name="Yadetie F."/>
            <person name="Muffato M."/>
            <person name="Louis A."/>
            <person name="Butcher S."/>
            <person name="Tsagkogeorga G."/>
            <person name="Konrad A."/>
            <person name="Singh S."/>
            <person name="Jensen M.F."/>
            <person name="Cong E.H."/>
            <person name="Eikeseth-Otteraa H."/>
            <person name="Noel B."/>
            <person name="Anthouard V."/>
            <person name="Porcel B.M."/>
            <person name="Kachouri-Lafond R."/>
            <person name="Nishino A."/>
            <person name="Ugolini M."/>
            <person name="Chourrout P."/>
            <person name="Nishida H."/>
            <person name="Aasland R."/>
            <person name="Huzurbazar S."/>
            <person name="Westhof E."/>
            <person name="Delsuc F."/>
            <person name="Lehrach H."/>
            <person name="Reinhardt R."/>
            <person name="Weissenbach J."/>
            <person name="Roy S.W."/>
            <person name="Artiguenave F."/>
            <person name="Postlethwait J.H."/>
            <person name="Manak J.R."/>
            <person name="Thompson E.M."/>
            <person name="Jaillon O."/>
            <person name="Du Pasquier L."/>
            <person name="Boudinot P."/>
            <person name="Liberles D.A."/>
            <person name="Volff J.N."/>
            <person name="Philippe H."/>
            <person name="Lenhard B."/>
            <person name="Roest Crollius H."/>
            <person name="Wincker P."/>
            <person name="Chourrout D."/>
        </authorList>
    </citation>
    <scope>NUCLEOTIDE SEQUENCE [LARGE SCALE GENOMIC DNA]</scope>
</reference>
<protein>
    <submittedName>
        <fullName evidence="2">Uncharacterized protein</fullName>
    </submittedName>
</protein>
<dbReference type="OrthoDB" id="10494349at2759"/>
<dbReference type="AlphaFoldDB" id="E4X1D5"/>
<evidence type="ECO:0000313" key="3">
    <source>
        <dbReference type="Proteomes" id="UP000001307"/>
    </source>
</evidence>
<keyword evidence="3" id="KW-1185">Reference proteome</keyword>
<gene>
    <name evidence="2" type="ORF">GSOID_T00016069001</name>
</gene>
<dbReference type="EMBL" id="FN653021">
    <property type="protein sequence ID" value="CBY23615.1"/>
    <property type="molecule type" value="Genomic_DNA"/>
</dbReference>
<evidence type="ECO:0000313" key="2">
    <source>
        <dbReference type="EMBL" id="CBY23615.1"/>
    </source>
</evidence>
<dbReference type="Proteomes" id="UP000001307">
    <property type="component" value="Unassembled WGS sequence"/>
</dbReference>
<keyword evidence="1" id="KW-0812">Transmembrane</keyword>